<dbReference type="EMBL" id="CP147250">
    <property type="protein sequence ID" value="WYJ79972.1"/>
    <property type="molecule type" value="Genomic_DNA"/>
</dbReference>
<sequence>MSKQKKDGWFFSKSLLDEIYQIPIEKEIDLENEQELQEYVIETSDLPTVNDLEILEIKKEDDNAVSFFEGSTEPENAAPILYVKSSPLQSETSAKQDESKENLQNSESFTLEPHEGKLLYQAKNPSK</sequence>
<feature type="region of interest" description="Disordered" evidence="1">
    <location>
        <begin position="88"/>
        <end position="127"/>
    </location>
</feature>
<dbReference type="RefSeq" id="WP_206856749.1">
    <property type="nucleotide sequence ID" value="NZ_CP147250.1"/>
</dbReference>
<name>A0ABZ2SWM3_9ENTE</name>
<evidence type="ECO:0000256" key="1">
    <source>
        <dbReference type="SAM" id="MobiDB-lite"/>
    </source>
</evidence>
<dbReference type="Proteomes" id="UP000664360">
    <property type="component" value="Chromosome"/>
</dbReference>
<protein>
    <submittedName>
        <fullName evidence="2">Uncharacterized protein</fullName>
    </submittedName>
</protein>
<proteinExistence type="predicted"/>
<accession>A0ABZ2SWM3</accession>
<evidence type="ECO:0000313" key="3">
    <source>
        <dbReference type="Proteomes" id="UP000664360"/>
    </source>
</evidence>
<reference evidence="2 3" key="2">
    <citation type="submission" date="2024-03" db="EMBL/GenBank/DDBJ databases">
        <title>The Genome Sequence of Enterococcus sp. DIV1094.</title>
        <authorList>
            <consortium name="The Broad Institute Genomics Platform"/>
            <consortium name="The Broad Institute Microbial Omics Core"/>
            <consortium name="The Broad Institute Genomic Center for Infectious Diseases"/>
            <person name="Earl A."/>
            <person name="Manson A."/>
            <person name="Gilmore M."/>
            <person name="Schwartman J."/>
            <person name="Shea T."/>
            <person name="Abouelleil A."/>
            <person name="Cao P."/>
            <person name="Chapman S."/>
            <person name="Cusick C."/>
            <person name="Young S."/>
            <person name="Neafsey D."/>
            <person name="Nusbaum C."/>
            <person name="Birren B."/>
        </authorList>
    </citation>
    <scope>NUCLEOTIDE SEQUENCE [LARGE SCALE GENOMIC DNA]</scope>
    <source>
        <strain evidence="2 3">DIV1094</strain>
    </source>
</reference>
<reference evidence="2 3" key="1">
    <citation type="submission" date="2021-03" db="EMBL/GenBank/DDBJ databases">
        <authorList>
            <person name="Gilmore M.S."/>
            <person name="Schwartzman J."/>
            <person name="Van Tyne D."/>
            <person name="Martin M."/>
            <person name="Earl A.M."/>
            <person name="Manson A.L."/>
            <person name="Straub T."/>
            <person name="Salamzade R."/>
            <person name="Saavedra J."/>
            <person name="Lebreton F."/>
            <person name="Prichula J."/>
            <person name="Schaufler K."/>
            <person name="Gaca A."/>
            <person name="Sgardioli B."/>
            <person name="Wagenaar J."/>
            <person name="Strong T."/>
        </authorList>
    </citation>
    <scope>NUCLEOTIDE SEQUENCE [LARGE SCALE GENOMIC DNA]</scope>
    <source>
        <strain evidence="2 3">DIV1094</strain>
    </source>
</reference>
<organism evidence="2 3">
    <name type="scientific">Candidatus Enterococcus mangumiae</name>
    <dbReference type="NCBI Taxonomy" id="2230878"/>
    <lineage>
        <taxon>Bacteria</taxon>
        <taxon>Bacillati</taxon>
        <taxon>Bacillota</taxon>
        <taxon>Bacilli</taxon>
        <taxon>Lactobacillales</taxon>
        <taxon>Enterococcaceae</taxon>
        <taxon>Enterococcus</taxon>
    </lineage>
</organism>
<keyword evidence="3" id="KW-1185">Reference proteome</keyword>
<gene>
    <name evidence="2" type="ORF">DOK79_001525</name>
</gene>
<evidence type="ECO:0000313" key="2">
    <source>
        <dbReference type="EMBL" id="WYJ79972.1"/>
    </source>
</evidence>